<evidence type="ECO:0000313" key="3">
    <source>
        <dbReference type="Proteomes" id="UP001310594"/>
    </source>
</evidence>
<accession>A0AAN7W6R4</accession>
<feature type="compositionally biased region" description="Basic and acidic residues" evidence="1">
    <location>
        <begin position="270"/>
        <end position="280"/>
    </location>
</feature>
<evidence type="ECO:0000256" key="1">
    <source>
        <dbReference type="SAM" id="MobiDB-lite"/>
    </source>
</evidence>
<evidence type="ECO:0000313" key="2">
    <source>
        <dbReference type="EMBL" id="KAK5699078.1"/>
    </source>
</evidence>
<sequence>MQSQESSSGGKEVRFTVRKKEALLEFLIAEHEDAPNFTWHGLWETVALDNPGLKGTKYEGTNVEDLVFKEWQIWYTGRHSKLGDKRAHHGKGSDYYDLMKQWHDLVKSVSQYKKWRSQYLAENHQKEEDGDVDSGETSYISERNTIALSDEEGAAVDTRSPLPSIRLKIGGHPKRMSDDLTKNGVEVMKEQWTVAPEANHYRAIHTTPLSYEANYGSVMAGTKREPGDIAESLQGGHLAQNNAGVREEDGRNVDLARQSQPQRENSGLENLEREEAERAKQHAIISASDSSNNGNGKRRRSSCAATPLDTEDIIVARSSKRQRIAEELSQSYFNGPKYTVQDNRPDASGQDETWWNTPDANQLSKATATTVNQQDPSSSSTNACQQAQPGARHEQQLPSPRSDPSEPTKEMPRSQEAGDGIALVPALQYATPPIAPSAADGEDSSLRALPVSLEKQIVESATAVDLTDGARQSAQLGDVARVSVALSPIPADESYLYAELQSRTPLETLNGERLTRDAHNADDVEQLLQIRHHARRKALGATDALAIDCANHLKLEAVLFQAVPTLGTPVRYRKPREEVT</sequence>
<dbReference type="Proteomes" id="UP001310594">
    <property type="component" value="Unassembled WGS sequence"/>
</dbReference>
<organism evidence="2 3">
    <name type="scientific">Elasticomyces elasticus</name>
    <dbReference type="NCBI Taxonomy" id="574655"/>
    <lineage>
        <taxon>Eukaryota</taxon>
        <taxon>Fungi</taxon>
        <taxon>Dikarya</taxon>
        <taxon>Ascomycota</taxon>
        <taxon>Pezizomycotina</taxon>
        <taxon>Dothideomycetes</taxon>
        <taxon>Dothideomycetidae</taxon>
        <taxon>Mycosphaerellales</taxon>
        <taxon>Teratosphaeriaceae</taxon>
        <taxon>Elasticomyces</taxon>
    </lineage>
</organism>
<dbReference type="AlphaFoldDB" id="A0AAN7W6R4"/>
<feature type="compositionally biased region" description="Basic and acidic residues" evidence="1">
    <location>
        <begin position="245"/>
        <end position="254"/>
    </location>
</feature>
<gene>
    <name evidence="2" type="ORF">LTR97_006727</name>
</gene>
<dbReference type="EMBL" id="JAVRQU010000009">
    <property type="protein sequence ID" value="KAK5699078.1"/>
    <property type="molecule type" value="Genomic_DNA"/>
</dbReference>
<proteinExistence type="predicted"/>
<comment type="caution">
    <text evidence="2">The sequence shown here is derived from an EMBL/GenBank/DDBJ whole genome shotgun (WGS) entry which is preliminary data.</text>
</comment>
<feature type="compositionally biased region" description="Basic and acidic residues" evidence="1">
    <location>
        <begin position="403"/>
        <end position="413"/>
    </location>
</feature>
<feature type="region of interest" description="Disordered" evidence="1">
    <location>
        <begin position="240"/>
        <end position="305"/>
    </location>
</feature>
<protein>
    <submittedName>
        <fullName evidence="2">Uncharacterized protein</fullName>
    </submittedName>
</protein>
<feature type="compositionally biased region" description="Polar residues" evidence="1">
    <location>
        <begin position="257"/>
        <end position="267"/>
    </location>
</feature>
<feature type="compositionally biased region" description="Polar residues" evidence="1">
    <location>
        <begin position="350"/>
        <end position="388"/>
    </location>
</feature>
<reference evidence="2" key="1">
    <citation type="submission" date="2023-08" db="EMBL/GenBank/DDBJ databases">
        <title>Black Yeasts Isolated from many extreme environments.</title>
        <authorList>
            <person name="Coleine C."/>
            <person name="Stajich J.E."/>
            <person name="Selbmann L."/>
        </authorList>
    </citation>
    <scope>NUCLEOTIDE SEQUENCE</scope>
    <source>
        <strain evidence="2">CCFEE 5810</strain>
    </source>
</reference>
<feature type="region of interest" description="Disordered" evidence="1">
    <location>
        <begin position="335"/>
        <end position="417"/>
    </location>
</feature>
<name>A0AAN7W6R4_9PEZI</name>